<evidence type="ECO:0000256" key="1">
    <source>
        <dbReference type="SAM" id="MobiDB-lite"/>
    </source>
</evidence>
<dbReference type="OrthoDB" id="5101577at2759"/>
<dbReference type="Proteomes" id="UP000236664">
    <property type="component" value="Unassembled WGS sequence"/>
</dbReference>
<dbReference type="AlphaFoldDB" id="A0A2K0W9B3"/>
<name>A0A2K0W9B3_GIBNY</name>
<feature type="region of interest" description="Disordered" evidence="1">
    <location>
        <begin position="1"/>
        <end position="38"/>
    </location>
</feature>
<gene>
    <name evidence="2" type="ORF">FNYG_07755</name>
</gene>
<dbReference type="EMBL" id="MTQA01000095">
    <property type="protein sequence ID" value="PNP78890.1"/>
    <property type="molecule type" value="Genomic_DNA"/>
</dbReference>
<sequence>MSPHEKQNVDHIEQDVTSQKEWSHVQGEQGASIDRNMSLWEAIKPTRVP</sequence>
<evidence type="ECO:0000313" key="2">
    <source>
        <dbReference type="EMBL" id="PNP78890.1"/>
    </source>
</evidence>
<proteinExistence type="predicted"/>
<comment type="caution">
    <text evidence="2">The sequence shown here is derived from an EMBL/GenBank/DDBJ whole genome shotgun (WGS) entry which is preliminary data.</text>
</comment>
<reference evidence="2 3" key="1">
    <citation type="submission" date="2017-06" db="EMBL/GenBank/DDBJ databases">
        <title>Genome of Fusarium nygamai isolate CS10214.</title>
        <authorList>
            <person name="Gardiner D.M."/>
            <person name="Obanor F."/>
            <person name="Kazan K."/>
        </authorList>
    </citation>
    <scope>NUCLEOTIDE SEQUENCE [LARGE SCALE GENOMIC DNA]</scope>
    <source>
        <strain evidence="2 3">CS10214</strain>
    </source>
</reference>
<organism evidence="2 3">
    <name type="scientific">Gibberella nygamai</name>
    <name type="common">Bean root rot disease fungus</name>
    <name type="synonym">Fusarium nygamai</name>
    <dbReference type="NCBI Taxonomy" id="42673"/>
    <lineage>
        <taxon>Eukaryota</taxon>
        <taxon>Fungi</taxon>
        <taxon>Dikarya</taxon>
        <taxon>Ascomycota</taxon>
        <taxon>Pezizomycotina</taxon>
        <taxon>Sordariomycetes</taxon>
        <taxon>Hypocreomycetidae</taxon>
        <taxon>Hypocreales</taxon>
        <taxon>Nectriaceae</taxon>
        <taxon>Fusarium</taxon>
        <taxon>Fusarium fujikuroi species complex</taxon>
    </lineage>
</organism>
<feature type="compositionally biased region" description="Basic and acidic residues" evidence="1">
    <location>
        <begin position="1"/>
        <end position="14"/>
    </location>
</feature>
<evidence type="ECO:0000313" key="3">
    <source>
        <dbReference type="Proteomes" id="UP000236664"/>
    </source>
</evidence>
<keyword evidence="3" id="KW-1185">Reference proteome</keyword>
<accession>A0A2K0W9B3</accession>
<protein>
    <submittedName>
        <fullName evidence="2">Uncharacterized protein</fullName>
    </submittedName>
</protein>